<dbReference type="PANTHER" id="PTHR11496:SF102">
    <property type="entry name" value="ALCOHOL DEHYDROGENASE 4"/>
    <property type="match status" value="1"/>
</dbReference>
<dbReference type="AlphaFoldDB" id="A0A7X0JS21"/>
<keyword evidence="3" id="KW-0560">Oxidoreductase</keyword>
<dbReference type="GO" id="GO:0004022">
    <property type="term" value="F:alcohol dehydrogenase (NAD+) activity"/>
    <property type="evidence" value="ECO:0007669"/>
    <property type="project" value="TreeGrafter"/>
</dbReference>
<gene>
    <name evidence="7" type="ORF">HNR48_000579</name>
</gene>
<feature type="domain" description="Fe-containing alcohol dehydrogenase-like C-terminal" evidence="6">
    <location>
        <begin position="203"/>
        <end position="393"/>
    </location>
</feature>
<dbReference type="GO" id="GO:0046872">
    <property type="term" value="F:metal ion binding"/>
    <property type="evidence" value="ECO:0007669"/>
    <property type="project" value="InterPro"/>
</dbReference>
<evidence type="ECO:0000313" key="7">
    <source>
        <dbReference type="EMBL" id="MBB6520301.1"/>
    </source>
</evidence>
<dbReference type="PANTHER" id="PTHR11496">
    <property type="entry name" value="ALCOHOL DEHYDROGENASE"/>
    <property type="match status" value="1"/>
</dbReference>
<dbReference type="Pfam" id="PF00465">
    <property type="entry name" value="Fe-ADH"/>
    <property type="match status" value="1"/>
</dbReference>
<evidence type="ECO:0000259" key="6">
    <source>
        <dbReference type="Pfam" id="PF25137"/>
    </source>
</evidence>
<dbReference type="SUPFAM" id="SSF56796">
    <property type="entry name" value="Dehydroquinate synthase-like"/>
    <property type="match status" value="1"/>
</dbReference>
<dbReference type="Pfam" id="PF25137">
    <property type="entry name" value="ADH_Fe_C"/>
    <property type="match status" value="1"/>
</dbReference>
<feature type="domain" description="Alcohol dehydrogenase iron-type/glycerol dehydrogenase GldA" evidence="5">
    <location>
        <begin position="26"/>
        <end position="192"/>
    </location>
</feature>
<keyword evidence="4" id="KW-0520">NAD</keyword>
<dbReference type="Proteomes" id="UP000528457">
    <property type="component" value="Unassembled WGS sequence"/>
</dbReference>
<evidence type="ECO:0000256" key="2">
    <source>
        <dbReference type="ARBA" id="ARBA00007358"/>
    </source>
</evidence>
<accession>A0A7X0JS21</accession>
<dbReference type="FunFam" id="3.40.50.1970:FF:000003">
    <property type="entry name" value="Alcohol dehydrogenase, iron-containing"/>
    <property type="match status" value="1"/>
</dbReference>
<dbReference type="FunCoup" id="A0A7X0JS21">
    <property type="interactions" value="437"/>
</dbReference>
<comment type="similarity">
    <text evidence="2">Belongs to the iron-containing alcohol dehydrogenase family.</text>
</comment>
<evidence type="ECO:0000256" key="4">
    <source>
        <dbReference type="ARBA" id="ARBA00023027"/>
    </source>
</evidence>
<dbReference type="PROSITE" id="PS00060">
    <property type="entry name" value="ADH_IRON_2"/>
    <property type="match status" value="1"/>
</dbReference>
<dbReference type="Gene3D" id="3.40.50.1970">
    <property type="match status" value="1"/>
</dbReference>
<evidence type="ECO:0000259" key="5">
    <source>
        <dbReference type="Pfam" id="PF00465"/>
    </source>
</evidence>
<proteinExistence type="inferred from homology"/>
<comment type="cofactor">
    <cofactor evidence="1">
        <name>Fe cation</name>
        <dbReference type="ChEBI" id="CHEBI:24875"/>
    </cofactor>
</comment>
<comment type="caution">
    <text evidence="7">The sequence shown here is derived from an EMBL/GenBank/DDBJ whole genome shotgun (WGS) entry which is preliminary data.</text>
</comment>
<sequence>MPFAAKLKLAVRKFAISLIAQPKPITYVGEGSSLKLCESVSQFDVRKVLIVTDAMLCELGLIDPLQRALNDAGVEVVVYQGVTPDPVWTVVEEGLTLLQAEQCDGVLGVGGGSSIDAAKVIALAANNISMPLRDLAGFKKAKQDSLPLFAIPTTAGTGSEVTVAAVISDPETHKKDLIGDTRVIPRAAALDPTLMLGLPPAVTAATGMDALTHAIESYIGEWANEETDALAKAAIKLIFENLPKAVAEGSDVKAREAMALASYYAGLAFTKAMVGYVHGIAHQLGGKYGIPHGLANAVVLPEVLSFSKDAASYRLAELAIHTGLGEHYEGDAVLSQKFIDHIKSMNEQIGIPVGFEQIQAADIPGLAEAALEESHGTYPVPEYMDQSQCEAMIGRLMLPAS</sequence>
<dbReference type="InParanoid" id="A0A7X0JS21"/>
<dbReference type="RefSeq" id="WP_166851663.1">
    <property type="nucleotide sequence ID" value="NZ_JAAONY010000001.1"/>
</dbReference>
<dbReference type="InterPro" id="IPR001670">
    <property type="entry name" value="ADH_Fe/GldA"/>
</dbReference>
<evidence type="ECO:0000256" key="3">
    <source>
        <dbReference type="ARBA" id="ARBA00023002"/>
    </source>
</evidence>
<dbReference type="EMBL" id="JACHHT010000001">
    <property type="protein sequence ID" value="MBB6520301.1"/>
    <property type="molecule type" value="Genomic_DNA"/>
</dbReference>
<dbReference type="InterPro" id="IPR056798">
    <property type="entry name" value="ADH_Fe_C"/>
</dbReference>
<evidence type="ECO:0000313" key="8">
    <source>
        <dbReference type="Proteomes" id="UP000528457"/>
    </source>
</evidence>
<dbReference type="CDD" id="cd08189">
    <property type="entry name" value="Fe-ADH-like"/>
    <property type="match status" value="1"/>
</dbReference>
<dbReference type="InterPro" id="IPR039697">
    <property type="entry name" value="Alcohol_dehydrogenase_Fe"/>
</dbReference>
<keyword evidence="8" id="KW-1185">Reference proteome</keyword>
<dbReference type="Gene3D" id="1.20.1090.10">
    <property type="entry name" value="Dehydroquinate synthase-like - alpha domain"/>
    <property type="match status" value="1"/>
</dbReference>
<name>A0A7X0JS21_9GAMM</name>
<organism evidence="7 8">
    <name type="scientific">Pseudoteredinibacter isoporae</name>
    <dbReference type="NCBI Taxonomy" id="570281"/>
    <lineage>
        <taxon>Bacteria</taxon>
        <taxon>Pseudomonadati</taxon>
        <taxon>Pseudomonadota</taxon>
        <taxon>Gammaproteobacteria</taxon>
        <taxon>Cellvibrionales</taxon>
        <taxon>Cellvibrionaceae</taxon>
        <taxon>Pseudoteredinibacter</taxon>
    </lineage>
</organism>
<protein>
    <submittedName>
        <fullName evidence="7">Alcohol dehydrogenase class IV</fullName>
    </submittedName>
</protein>
<reference evidence="7 8" key="1">
    <citation type="submission" date="2020-08" db="EMBL/GenBank/DDBJ databases">
        <title>Genomic Encyclopedia of Type Strains, Phase IV (KMG-IV): sequencing the most valuable type-strain genomes for metagenomic binning, comparative biology and taxonomic classification.</title>
        <authorList>
            <person name="Goeker M."/>
        </authorList>
    </citation>
    <scope>NUCLEOTIDE SEQUENCE [LARGE SCALE GENOMIC DNA]</scope>
    <source>
        <strain evidence="7 8">DSM 22368</strain>
    </source>
</reference>
<dbReference type="FunFam" id="1.20.1090.10:FF:000001">
    <property type="entry name" value="Aldehyde-alcohol dehydrogenase"/>
    <property type="match status" value="1"/>
</dbReference>
<evidence type="ECO:0000256" key="1">
    <source>
        <dbReference type="ARBA" id="ARBA00001962"/>
    </source>
</evidence>
<dbReference type="InterPro" id="IPR018211">
    <property type="entry name" value="ADH_Fe_CS"/>
</dbReference>